<dbReference type="InterPro" id="IPR001182">
    <property type="entry name" value="FtsW/RodA"/>
</dbReference>
<keyword evidence="5 8" id="KW-0472">Membrane</keyword>
<dbReference type="GO" id="GO:0032153">
    <property type="term" value="C:cell division site"/>
    <property type="evidence" value="ECO:0007669"/>
    <property type="project" value="TreeGrafter"/>
</dbReference>
<dbReference type="GO" id="GO:0005886">
    <property type="term" value="C:plasma membrane"/>
    <property type="evidence" value="ECO:0007669"/>
    <property type="project" value="TreeGrafter"/>
</dbReference>
<evidence type="ECO:0000256" key="2">
    <source>
        <dbReference type="ARBA" id="ARBA00022692"/>
    </source>
</evidence>
<evidence type="ECO:0000256" key="6">
    <source>
        <dbReference type="ARBA" id="ARBA00032370"/>
    </source>
</evidence>
<feature type="transmembrane region" description="Helical" evidence="8">
    <location>
        <begin position="268"/>
        <end position="295"/>
    </location>
</feature>
<feature type="transmembrane region" description="Helical" evidence="8">
    <location>
        <begin position="301"/>
        <end position="319"/>
    </location>
</feature>
<evidence type="ECO:0000256" key="1">
    <source>
        <dbReference type="ARBA" id="ARBA00004141"/>
    </source>
</evidence>
<evidence type="ECO:0000256" key="5">
    <source>
        <dbReference type="ARBA" id="ARBA00023136"/>
    </source>
</evidence>
<evidence type="ECO:0000256" key="8">
    <source>
        <dbReference type="SAM" id="Phobius"/>
    </source>
</evidence>
<dbReference type="GO" id="GO:0051301">
    <property type="term" value="P:cell division"/>
    <property type="evidence" value="ECO:0007669"/>
    <property type="project" value="InterPro"/>
</dbReference>
<dbReference type="EMBL" id="CACVAW010000010">
    <property type="protein sequence ID" value="CAA6803961.1"/>
    <property type="molecule type" value="Genomic_DNA"/>
</dbReference>
<dbReference type="GO" id="GO:0015648">
    <property type="term" value="F:lipid-linked peptidoglycan transporter activity"/>
    <property type="evidence" value="ECO:0007669"/>
    <property type="project" value="TreeGrafter"/>
</dbReference>
<dbReference type="PANTHER" id="PTHR30474">
    <property type="entry name" value="CELL CYCLE PROTEIN"/>
    <property type="match status" value="1"/>
</dbReference>
<sequence>MYEASAMLFYKEVVYSIVALISFWIVFLLPITILSWLIPFFYWINIILILCVKFFGISKLGAQRWLEIPFINFTIQPSEIFKIFFILMLAYLIKKNPPNKFGYNLKDFIIFSFYILLPFYLILDQPDLGTALILLLVGYGILFIIGVNKKIWISMFLILAISSPLLYSSLHDYQKRRIADFISTKPSHQVKNSLIAIGSGGLIGNKKEEATQTHLKFLPIATSDFIFAYFGERFGFIGSFILILLYLFLIIHLLLYNIRYKEHYLLRVMATGVSLMLFLYLSVNIAMTVGLAPVVGIPIPLLSYGGSSFVTFCILFGIIQNLISFRFDTTYESVRMKKPVLKGISRDPRYN</sequence>
<evidence type="ECO:0000256" key="3">
    <source>
        <dbReference type="ARBA" id="ARBA00022960"/>
    </source>
</evidence>
<organism evidence="9">
    <name type="scientific">uncultured Campylobacterales bacterium</name>
    <dbReference type="NCBI Taxonomy" id="352960"/>
    <lineage>
        <taxon>Bacteria</taxon>
        <taxon>Pseudomonadati</taxon>
        <taxon>Campylobacterota</taxon>
        <taxon>Epsilonproteobacteria</taxon>
        <taxon>Campylobacterales</taxon>
        <taxon>environmental samples</taxon>
    </lineage>
</organism>
<feature type="transmembrane region" description="Helical" evidence="8">
    <location>
        <begin position="70"/>
        <end position="93"/>
    </location>
</feature>
<dbReference type="Pfam" id="PF01098">
    <property type="entry name" value="FTSW_RODA_SPOVE"/>
    <property type="match status" value="1"/>
</dbReference>
<feature type="transmembrane region" description="Helical" evidence="8">
    <location>
        <begin position="128"/>
        <end position="145"/>
    </location>
</feature>
<gene>
    <name evidence="9" type="ORF">HELGO_WM2724</name>
</gene>
<feature type="transmembrane region" description="Helical" evidence="8">
    <location>
        <begin position="40"/>
        <end position="58"/>
    </location>
</feature>
<protein>
    <recommendedName>
        <fullName evidence="7">Cell wall polymerase</fullName>
    </recommendedName>
    <alternativeName>
        <fullName evidence="6">Peptidoglycan polymerase</fullName>
    </alternativeName>
</protein>
<feature type="transmembrane region" description="Helical" evidence="8">
    <location>
        <begin position="213"/>
        <end position="230"/>
    </location>
</feature>
<dbReference type="AlphaFoldDB" id="A0A6S6S6H3"/>
<keyword evidence="3" id="KW-0133">Cell shape</keyword>
<evidence type="ECO:0000313" key="9">
    <source>
        <dbReference type="EMBL" id="CAA6803961.1"/>
    </source>
</evidence>
<feature type="transmembrane region" description="Helical" evidence="8">
    <location>
        <begin position="12"/>
        <end position="34"/>
    </location>
</feature>
<accession>A0A6S6S6H3</accession>
<dbReference type="GO" id="GO:0008360">
    <property type="term" value="P:regulation of cell shape"/>
    <property type="evidence" value="ECO:0007669"/>
    <property type="project" value="UniProtKB-KW"/>
</dbReference>
<evidence type="ECO:0000256" key="7">
    <source>
        <dbReference type="ARBA" id="ARBA00033270"/>
    </source>
</evidence>
<feature type="transmembrane region" description="Helical" evidence="8">
    <location>
        <begin position="151"/>
        <end position="170"/>
    </location>
</feature>
<keyword evidence="2 8" id="KW-0812">Transmembrane</keyword>
<comment type="subcellular location">
    <subcellularLocation>
        <location evidence="1">Membrane</location>
        <topology evidence="1">Multi-pass membrane protein</topology>
    </subcellularLocation>
</comment>
<dbReference type="PANTHER" id="PTHR30474:SF1">
    <property type="entry name" value="PEPTIDOGLYCAN GLYCOSYLTRANSFERASE MRDB"/>
    <property type="match status" value="1"/>
</dbReference>
<dbReference type="PROSITE" id="PS00428">
    <property type="entry name" value="FTSW_RODA_SPOVE"/>
    <property type="match status" value="1"/>
</dbReference>
<name>A0A6S6S6H3_9BACT</name>
<feature type="transmembrane region" description="Helical" evidence="8">
    <location>
        <begin position="236"/>
        <end position="256"/>
    </location>
</feature>
<evidence type="ECO:0000256" key="4">
    <source>
        <dbReference type="ARBA" id="ARBA00022989"/>
    </source>
</evidence>
<keyword evidence="4 8" id="KW-1133">Transmembrane helix</keyword>
<feature type="transmembrane region" description="Helical" evidence="8">
    <location>
        <begin position="105"/>
        <end position="123"/>
    </location>
</feature>
<proteinExistence type="predicted"/>
<dbReference type="InterPro" id="IPR018365">
    <property type="entry name" value="Cell_cycle_FtsW-rel_CS"/>
</dbReference>
<reference evidence="9" key="1">
    <citation type="submission" date="2020-01" db="EMBL/GenBank/DDBJ databases">
        <authorList>
            <person name="Meier V. D."/>
            <person name="Meier V D."/>
        </authorList>
    </citation>
    <scope>NUCLEOTIDE SEQUENCE</scope>
    <source>
        <strain evidence="9">HLG_WM_MAG_12</strain>
    </source>
</reference>